<dbReference type="PANTHER" id="PTHR15364:SF0">
    <property type="entry name" value="2'-DEOXYNUCLEOSIDE 5'-PHOSPHATE N-HYDROLASE 1"/>
    <property type="match status" value="1"/>
</dbReference>
<feature type="non-terminal residue" evidence="1">
    <location>
        <position position="180"/>
    </location>
</feature>
<dbReference type="RefSeq" id="WP_128777075.1">
    <property type="nucleotide sequence ID" value="NZ_RYFI01000006.1"/>
</dbReference>
<keyword evidence="1" id="KW-0808">Transferase</keyword>
<keyword evidence="2" id="KW-1185">Reference proteome</keyword>
<dbReference type="EMBL" id="RYFI01000006">
    <property type="protein sequence ID" value="RXF74003.1"/>
    <property type="molecule type" value="Genomic_DNA"/>
</dbReference>
<dbReference type="InterPro" id="IPR007710">
    <property type="entry name" value="Nucleoside_deoxyribTrfase"/>
</dbReference>
<comment type="caution">
    <text evidence="1">The sequence shown here is derived from an EMBL/GenBank/DDBJ whole genome shotgun (WGS) entry which is preliminary data.</text>
</comment>
<evidence type="ECO:0000313" key="2">
    <source>
        <dbReference type="Proteomes" id="UP000289708"/>
    </source>
</evidence>
<dbReference type="Pfam" id="PF05014">
    <property type="entry name" value="Nuc_deoxyrib_tr"/>
    <property type="match status" value="1"/>
</dbReference>
<dbReference type="OrthoDB" id="9795789at2"/>
<proteinExistence type="predicted"/>
<accession>A0A4Q0MKN8</accession>
<dbReference type="GO" id="GO:0009159">
    <property type="term" value="P:deoxyribonucleoside monophosphate catabolic process"/>
    <property type="evidence" value="ECO:0007669"/>
    <property type="project" value="TreeGrafter"/>
</dbReference>
<evidence type="ECO:0000313" key="1">
    <source>
        <dbReference type="EMBL" id="RXF74003.1"/>
    </source>
</evidence>
<dbReference type="PANTHER" id="PTHR15364">
    <property type="entry name" value="2'-DEOXYNUCLEOSIDE 5'-PHOSPHATE N-HYDROLASE 1"/>
    <property type="match status" value="1"/>
</dbReference>
<dbReference type="SUPFAM" id="SSF52309">
    <property type="entry name" value="N-(deoxy)ribosyltransferase-like"/>
    <property type="match status" value="1"/>
</dbReference>
<name>A0A4Q0MKN8_9HYPH</name>
<dbReference type="AlphaFoldDB" id="A0A4Q0MKN8"/>
<reference evidence="1 2" key="1">
    <citation type="submission" date="2018-12" db="EMBL/GenBank/DDBJ databases">
        <title>bacterium Hansschlegelia zhihuaiae S113.</title>
        <authorList>
            <person name="He J."/>
        </authorList>
    </citation>
    <scope>NUCLEOTIDE SEQUENCE [LARGE SCALE GENOMIC DNA]</scope>
    <source>
        <strain evidence="1 2">S 113</strain>
    </source>
</reference>
<dbReference type="Gene3D" id="3.40.50.450">
    <property type="match status" value="1"/>
</dbReference>
<protein>
    <submittedName>
        <fullName evidence="1">Nucleoside 2-deoxyribosyltransferase</fullName>
    </submittedName>
</protein>
<organism evidence="1 2">
    <name type="scientific">Hansschlegelia zhihuaiae</name>
    <dbReference type="NCBI Taxonomy" id="405005"/>
    <lineage>
        <taxon>Bacteria</taxon>
        <taxon>Pseudomonadati</taxon>
        <taxon>Pseudomonadota</taxon>
        <taxon>Alphaproteobacteria</taxon>
        <taxon>Hyphomicrobiales</taxon>
        <taxon>Methylopilaceae</taxon>
        <taxon>Hansschlegelia</taxon>
    </lineage>
</organism>
<dbReference type="InterPro" id="IPR051239">
    <property type="entry name" value="2'-dNMP_N-hydrolase"/>
</dbReference>
<dbReference type="GO" id="GO:0016740">
    <property type="term" value="F:transferase activity"/>
    <property type="evidence" value="ECO:0007669"/>
    <property type="project" value="UniProtKB-KW"/>
</dbReference>
<gene>
    <name evidence="1" type="ORF">EK403_07875</name>
</gene>
<dbReference type="GO" id="GO:0070694">
    <property type="term" value="F:5-hydroxymethyl-dUMP N-hydrolase activity"/>
    <property type="evidence" value="ECO:0007669"/>
    <property type="project" value="TreeGrafter"/>
</dbReference>
<sequence length="180" mass="18849">MKAYLAGPDVFRADAAAIGARKKAACRAYGIEPLYPFDQALEGFAPGAVSPAIFAGNIAMMRAADVVIANLTPFRSPSADPGTAFELGFMFALGKPVFGYSEHALPLFERMTDGVGREALVVLADGRSLHFDGLVVEDFDLHDNLMLIEAIMASGGSLHTAADAADPFEACLAAASRLPG</sequence>
<dbReference type="Proteomes" id="UP000289708">
    <property type="component" value="Unassembled WGS sequence"/>
</dbReference>